<proteinExistence type="predicted"/>
<name>A0A0A9GLL7_ARUDO</name>
<protein>
    <submittedName>
        <fullName evidence="1">Uncharacterized protein</fullName>
    </submittedName>
</protein>
<dbReference type="EMBL" id="GBRH01173587">
    <property type="protein sequence ID" value="JAE24309.1"/>
    <property type="molecule type" value="Transcribed_RNA"/>
</dbReference>
<evidence type="ECO:0000313" key="1">
    <source>
        <dbReference type="EMBL" id="JAE24309.1"/>
    </source>
</evidence>
<organism evidence="1">
    <name type="scientific">Arundo donax</name>
    <name type="common">Giant reed</name>
    <name type="synonym">Donax arundinaceus</name>
    <dbReference type="NCBI Taxonomy" id="35708"/>
    <lineage>
        <taxon>Eukaryota</taxon>
        <taxon>Viridiplantae</taxon>
        <taxon>Streptophyta</taxon>
        <taxon>Embryophyta</taxon>
        <taxon>Tracheophyta</taxon>
        <taxon>Spermatophyta</taxon>
        <taxon>Magnoliopsida</taxon>
        <taxon>Liliopsida</taxon>
        <taxon>Poales</taxon>
        <taxon>Poaceae</taxon>
        <taxon>PACMAD clade</taxon>
        <taxon>Arundinoideae</taxon>
        <taxon>Arundineae</taxon>
        <taxon>Arundo</taxon>
    </lineage>
</organism>
<accession>A0A0A9GLL7</accession>
<sequence length="53" mass="6145">MVHHRRSPANAAVQFLWRCFSSASEATRSSFTWMNNLLHISPNASRTRKLQPF</sequence>
<reference evidence="1" key="1">
    <citation type="submission" date="2014-09" db="EMBL/GenBank/DDBJ databases">
        <authorList>
            <person name="Magalhaes I.L.F."/>
            <person name="Oliveira U."/>
            <person name="Santos F.R."/>
            <person name="Vidigal T.H.D.A."/>
            <person name="Brescovit A.D."/>
            <person name="Santos A.J."/>
        </authorList>
    </citation>
    <scope>NUCLEOTIDE SEQUENCE</scope>
    <source>
        <tissue evidence="1">Shoot tissue taken approximately 20 cm above the soil surface</tissue>
    </source>
</reference>
<dbReference type="AlphaFoldDB" id="A0A0A9GLL7"/>
<reference evidence="1" key="2">
    <citation type="journal article" date="2015" name="Data Brief">
        <title>Shoot transcriptome of the giant reed, Arundo donax.</title>
        <authorList>
            <person name="Barrero R.A."/>
            <person name="Guerrero F.D."/>
            <person name="Moolhuijzen P."/>
            <person name="Goolsby J.A."/>
            <person name="Tidwell J."/>
            <person name="Bellgard S.E."/>
            <person name="Bellgard M.I."/>
        </authorList>
    </citation>
    <scope>NUCLEOTIDE SEQUENCE</scope>
    <source>
        <tissue evidence="1">Shoot tissue taken approximately 20 cm above the soil surface</tissue>
    </source>
</reference>